<dbReference type="Proteomes" id="UP000011134">
    <property type="component" value="Unassembled WGS sequence"/>
</dbReference>
<accession>L8JEN2</accession>
<evidence type="ECO:0000256" key="1">
    <source>
        <dbReference type="SAM" id="MobiDB-lite"/>
    </source>
</evidence>
<organism evidence="2 3">
    <name type="scientific">Photobacterium marinum</name>
    <dbReference type="NCBI Taxonomy" id="1056511"/>
    <lineage>
        <taxon>Bacteria</taxon>
        <taxon>Pseudomonadati</taxon>
        <taxon>Pseudomonadota</taxon>
        <taxon>Gammaproteobacteria</taxon>
        <taxon>Vibrionales</taxon>
        <taxon>Vibrionaceae</taxon>
        <taxon>Photobacterium</taxon>
    </lineage>
</organism>
<sequence>MPFSPKPGVRGHQPSAGDALPGMSKWMWAFKARANSKKQPNYSPAN</sequence>
<gene>
    <name evidence="2" type="ORF">C942_00964</name>
</gene>
<comment type="caution">
    <text evidence="2">The sequence shown here is derived from an EMBL/GenBank/DDBJ whole genome shotgun (WGS) entry which is preliminary data.</text>
</comment>
<dbReference type="AlphaFoldDB" id="L8JEN2"/>
<name>L8JEN2_9GAMM</name>
<proteinExistence type="predicted"/>
<dbReference type="EMBL" id="AMZO01000016">
    <property type="protein sequence ID" value="ELR65877.1"/>
    <property type="molecule type" value="Genomic_DNA"/>
</dbReference>
<evidence type="ECO:0000313" key="3">
    <source>
        <dbReference type="Proteomes" id="UP000011134"/>
    </source>
</evidence>
<feature type="region of interest" description="Disordered" evidence="1">
    <location>
        <begin position="1"/>
        <end position="21"/>
    </location>
</feature>
<keyword evidence="3" id="KW-1185">Reference proteome</keyword>
<dbReference type="PATRIC" id="fig|1056511.3.peg.2457"/>
<evidence type="ECO:0000313" key="2">
    <source>
        <dbReference type="EMBL" id="ELR65877.1"/>
    </source>
</evidence>
<protein>
    <submittedName>
        <fullName evidence="2">Uncharacterized protein</fullName>
    </submittedName>
</protein>
<reference evidence="2 3" key="1">
    <citation type="submission" date="2012-12" db="EMBL/GenBank/DDBJ databases">
        <title>Genome Assembly of Photobacterium sp. AK15.</title>
        <authorList>
            <person name="Khatri I."/>
            <person name="Vaidya B."/>
            <person name="Srinivas T.N.R."/>
            <person name="Subramanian S."/>
            <person name="Pinnaka A."/>
        </authorList>
    </citation>
    <scope>NUCLEOTIDE SEQUENCE [LARGE SCALE GENOMIC DNA]</scope>
    <source>
        <strain evidence="2 3">AK15</strain>
    </source>
</reference>